<evidence type="ECO:0000256" key="2">
    <source>
        <dbReference type="ARBA" id="ARBA00023141"/>
    </source>
</evidence>
<dbReference type="RefSeq" id="WP_354024840.1">
    <property type="nucleotide sequence ID" value="NZ_JBEPSJ010000002.1"/>
</dbReference>
<dbReference type="CDD" id="cd01065">
    <property type="entry name" value="NAD_bind_Shikimate_DH"/>
    <property type="match status" value="1"/>
</dbReference>
<evidence type="ECO:0000259" key="4">
    <source>
        <dbReference type="Pfam" id="PF18317"/>
    </source>
</evidence>
<feature type="domain" description="SDH C-terminal" evidence="4">
    <location>
        <begin position="254"/>
        <end position="280"/>
    </location>
</feature>
<gene>
    <name evidence="5" type="ORF">ABIE21_002172</name>
</gene>
<evidence type="ECO:0000256" key="1">
    <source>
        <dbReference type="ARBA" id="ARBA00004871"/>
    </source>
</evidence>
<proteinExistence type="predicted"/>
<dbReference type="InterPro" id="IPR013708">
    <property type="entry name" value="Shikimate_DH-bd_N"/>
</dbReference>
<dbReference type="EMBL" id="JBEPSJ010000002">
    <property type="protein sequence ID" value="MET4582662.1"/>
    <property type="molecule type" value="Genomic_DNA"/>
</dbReference>
<dbReference type="InterPro" id="IPR041121">
    <property type="entry name" value="SDH_C"/>
</dbReference>
<dbReference type="Gene3D" id="3.40.50.720">
    <property type="entry name" value="NAD(P)-binding Rossmann-like Domain"/>
    <property type="match status" value="1"/>
</dbReference>
<reference evidence="5 6" key="1">
    <citation type="submission" date="2024-06" db="EMBL/GenBank/DDBJ databases">
        <title>Sorghum-associated microbial communities from plants grown in Nebraska, USA.</title>
        <authorList>
            <person name="Schachtman D."/>
        </authorList>
    </citation>
    <scope>NUCLEOTIDE SEQUENCE [LARGE SCALE GENOMIC DNA]</scope>
    <source>
        <strain evidence="5 6">2857</strain>
    </source>
</reference>
<comment type="pathway">
    <text evidence="1">Metabolic intermediate biosynthesis; chorismate biosynthesis; chorismate from D-erythrose 4-phosphate and phosphoenolpyruvate: step 4/7.</text>
</comment>
<dbReference type="EC" id="1.1.1.25" evidence="5"/>
<evidence type="ECO:0000259" key="3">
    <source>
        <dbReference type="Pfam" id="PF08501"/>
    </source>
</evidence>
<accession>A0ABV2QNN3</accession>
<dbReference type="GO" id="GO:0004764">
    <property type="term" value="F:shikimate 3-dehydrogenase (NADP+) activity"/>
    <property type="evidence" value="ECO:0007669"/>
    <property type="project" value="UniProtKB-EC"/>
</dbReference>
<organism evidence="5 6">
    <name type="scientific">Conyzicola nivalis</name>
    <dbReference type="NCBI Taxonomy" id="1477021"/>
    <lineage>
        <taxon>Bacteria</taxon>
        <taxon>Bacillati</taxon>
        <taxon>Actinomycetota</taxon>
        <taxon>Actinomycetes</taxon>
        <taxon>Micrococcales</taxon>
        <taxon>Microbacteriaceae</taxon>
        <taxon>Conyzicola</taxon>
    </lineage>
</organism>
<evidence type="ECO:0000313" key="5">
    <source>
        <dbReference type="EMBL" id="MET4582662.1"/>
    </source>
</evidence>
<dbReference type="PANTHER" id="PTHR21089:SF1">
    <property type="entry name" value="BIFUNCTIONAL 3-DEHYDROQUINATE DEHYDRATASE_SHIKIMATE DEHYDROGENASE, CHLOROPLASTIC"/>
    <property type="match status" value="1"/>
</dbReference>
<sequence length="295" mass="31320">MSATNSYRVGLIGLGLDLSLSSVLHETEAEALGLDYTYEVFDGDRDPAYNDVGALLASVRDSGYRGVNITHPFKQTATEFVTEMSDDARVLGAVNAVVFDGPRSIGHNTDWYGFARSIELNLRGVPRRTVVQFGAGGAGVAVAHALLRSGVERLVLVDVDDGRAHEVARSLGSAHGTAAIVAGSKDESERWMAEADGVVNATPVGMPTHPGSAVPLDLLRPGLWVHDIVYMPLETRLMAAARGMGCLTVGGGYMLVFQAAEGFRLFTGITPDSERMLAHLERIIADGGQVTAARV</sequence>
<keyword evidence="5" id="KW-0560">Oxidoreductase</keyword>
<dbReference type="SUPFAM" id="SSF53223">
    <property type="entry name" value="Aminoacid dehydrogenase-like, N-terminal domain"/>
    <property type="match status" value="1"/>
</dbReference>
<dbReference type="InterPro" id="IPR046346">
    <property type="entry name" value="Aminoacid_DH-like_N_sf"/>
</dbReference>
<protein>
    <submittedName>
        <fullName evidence="5">Shikimate dehydrogenase</fullName>
        <ecNumber evidence="5">1.1.1.25</ecNumber>
    </submittedName>
</protein>
<dbReference type="Pfam" id="PF08501">
    <property type="entry name" value="Shikimate_dh_N"/>
    <property type="match status" value="1"/>
</dbReference>
<dbReference type="InterPro" id="IPR036291">
    <property type="entry name" value="NAD(P)-bd_dom_sf"/>
</dbReference>
<dbReference type="InterPro" id="IPR022893">
    <property type="entry name" value="Shikimate_DH_fam"/>
</dbReference>
<dbReference type="SUPFAM" id="SSF51735">
    <property type="entry name" value="NAD(P)-binding Rossmann-fold domains"/>
    <property type="match status" value="1"/>
</dbReference>
<evidence type="ECO:0000313" key="6">
    <source>
        <dbReference type="Proteomes" id="UP001549257"/>
    </source>
</evidence>
<keyword evidence="2" id="KW-0028">Amino-acid biosynthesis</keyword>
<keyword evidence="6" id="KW-1185">Reference proteome</keyword>
<keyword evidence="2" id="KW-0057">Aromatic amino acid biosynthesis</keyword>
<dbReference type="NCBIfam" id="NF009201">
    <property type="entry name" value="PRK12549.1"/>
    <property type="match status" value="1"/>
</dbReference>
<dbReference type="Pfam" id="PF18317">
    <property type="entry name" value="SDH_C"/>
    <property type="match status" value="1"/>
</dbReference>
<comment type="caution">
    <text evidence="5">The sequence shown here is derived from an EMBL/GenBank/DDBJ whole genome shotgun (WGS) entry which is preliminary data.</text>
</comment>
<dbReference type="PANTHER" id="PTHR21089">
    <property type="entry name" value="SHIKIMATE DEHYDROGENASE"/>
    <property type="match status" value="1"/>
</dbReference>
<feature type="domain" description="Shikimate dehydrogenase substrate binding N-terminal" evidence="3">
    <location>
        <begin position="11"/>
        <end position="97"/>
    </location>
</feature>
<dbReference type="Proteomes" id="UP001549257">
    <property type="component" value="Unassembled WGS sequence"/>
</dbReference>
<name>A0ABV2QNN3_9MICO</name>
<dbReference type="Gene3D" id="3.40.50.10860">
    <property type="entry name" value="Leucine Dehydrogenase, chain A, domain 1"/>
    <property type="match status" value="1"/>
</dbReference>